<dbReference type="PANTHER" id="PTHR33175:SF3">
    <property type="entry name" value="DNA-BINDING PROTEIN HU-BETA"/>
    <property type="match status" value="1"/>
</dbReference>
<dbReference type="STRING" id="1033810.HLPCO_001136"/>
<dbReference type="EC" id="6.3.5.3" evidence="4"/>
<dbReference type="eggNOG" id="COG0776">
    <property type="taxonomic scope" value="Bacteria"/>
</dbReference>
<dbReference type="SMART" id="SM00411">
    <property type="entry name" value="BHL"/>
    <property type="match status" value="1"/>
</dbReference>
<keyword evidence="5" id="KW-1185">Reference proteome</keyword>
<accession>F7Q179</accession>
<sequence length="93" mass="10335">MNKSQLISSIHEKTDLTKKDIDLVLDAFINTVYETLKSADKVTLSGFGTFEPKHRPERNGVNPKTGEKIIVPESTVPSFKAGKTFKETLKGNK</sequence>
<comment type="similarity">
    <text evidence="3">Belongs to the bacterial histone-like protein family.</text>
</comment>
<dbReference type="GO" id="GO:0003677">
    <property type="term" value="F:DNA binding"/>
    <property type="evidence" value="ECO:0007669"/>
    <property type="project" value="UniProtKB-KW"/>
</dbReference>
<dbReference type="GO" id="GO:0030527">
    <property type="term" value="F:structural constituent of chromatin"/>
    <property type="evidence" value="ECO:0007669"/>
    <property type="project" value="InterPro"/>
</dbReference>
<dbReference type="OrthoDB" id="9799835at2"/>
<protein>
    <submittedName>
        <fullName evidence="4">DNA binding protein HU</fullName>
        <ecNumber evidence="4">6.3.5.3</ecNumber>
    </submittedName>
</protein>
<dbReference type="Pfam" id="PF00216">
    <property type="entry name" value="Bac_DNA_binding"/>
    <property type="match status" value="1"/>
</dbReference>
<dbReference type="EMBL" id="AFNU02000003">
    <property type="protein sequence ID" value="ERJ12796.1"/>
    <property type="molecule type" value="Genomic_DNA"/>
</dbReference>
<evidence type="ECO:0000256" key="3">
    <source>
        <dbReference type="RuleBase" id="RU003939"/>
    </source>
</evidence>
<dbReference type="GO" id="GO:0004642">
    <property type="term" value="F:phosphoribosylformylglycinamidine synthase activity"/>
    <property type="evidence" value="ECO:0007669"/>
    <property type="project" value="UniProtKB-EC"/>
</dbReference>
<dbReference type="AlphaFoldDB" id="F7Q179"/>
<dbReference type="CDD" id="cd13831">
    <property type="entry name" value="HU"/>
    <property type="match status" value="1"/>
</dbReference>
<dbReference type="PROSITE" id="PS00045">
    <property type="entry name" value="HISTONE_LIKE"/>
    <property type="match status" value="1"/>
</dbReference>
<dbReference type="InterPro" id="IPR020816">
    <property type="entry name" value="Histone-like_DNA-bd_CS"/>
</dbReference>
<comment type="caution">
    <text evidence="4">The sequence shown here is derived from an EMBL/GenBank/DDBJ whole genome shotgun (WGS) entry which is preliminary data.</text>
</comment>
<reference evidence="4 5" key="1">
    <citation type="journal article" date="2011" name="J. Bacteriol.">
        <title>Genome sequence of Haloplasma contractile, an unusual contractile bacterium from a deep-sea anoxic brine lake.</title>
        <authorList>
            <person name="Antunes A."/>
            <person name="Alam I."/>
            <person name="El Dorry H."/>
            <person name="Siam R."/>
            <person name="Robertson A."/>
            <person name="Bajic V.B."/>
            <person name="Stingl U."/>
        </authorList>
    </citation>
    <scope>NUCLEOTIDE SEQUENCE [LARGE SCALE GENOMIC DNA]</scope>
    <source>
        <strain evidence="4 5">SSD-17B</strain>
    </source>
</reference>
<dbReference type="Gene3D" id="4.10.520.10">
    <property type="entry name" value="IHF-like DNA-binding proteins"/>
    <property type="match status" value="1"/>
</dbReference>
<dbReference type="PRINTS" id="PR01727">
    <property type="entry name" value="DNABINDINGHU"/>
</dbReference>
<reference evidence="4 5" key="2">
    <citation type="journal article" date="2013" name="PLoS ONE">
        <title>INDIGO - INtegrated Data Warehouse of MIcrobial GenOmes with Examples from the Red Sea Extremophiles.</title>
        <authorList>
            <person name="Alam I."/>
            <person name="Antunes A."/>
            <person name="Kamau A.A."/>
            <person name="Ba Alawi W."/>
            <person name="Kalkatawi M."/>
            <person name="Stingl U."/>
            <person name="Bajic V.B."/>
        </authorList>
    </citation>
    <scope>NUCLEOTIDE SEQUENCE [LARGE SCALE GENOMIC DNA]</scope>
    <source>
        <strain evidence="4 5">SSD-17B</strain>
    </source>
</reference>
<keyword evidence="2" id="KW-0238">DNA-binding</keyword>
<name>F7Q179_9MOLU</name>
<dbReference type="GO" id="GO:0030261">
    <property type="term" value="P:chromosome condensation"/>
    <property type="evidence" value="ECO:0007669"/>
    <property type="project" value="UniProtKB-KW"/>
</dbReference>
<dbReference type="InterPro" id="IPR010992">
    <property type="entry name" value="IHF-like_DNA-bd_dom_sf"/>
</dbReference>
<dbReference type="Proteomes" id="UP000005707">
    <property type="component" value="Unassembled WGS sequence"/>
</dbReference>
<evidence type="ECO:0000313" key="4">
    <source>
        <dbReference type="EMBL" id="ERJ12796.1"/>
    </source>
</evidence>
<proteinExistence type="inferred from homology"/>
<dbReference type="InParanoid" id="F7Q179"/>
<dbReference type="RefSeq" id="WP_008825793.1">
    <property type="nucleotide sequence ID" value="NZ_AFNU02000003.1"/>
</dbReference>
<evidence type="ECO:0000256" key="1">
    <source>
        <dbReference type="ARBA" id="ARBA00023067"/>
    </source>
</evidence>
<gene>
    <name evidence="4" type="primary">hbs</name>
    <name evidence="4" type="ORF">HLPCO_001136</name>
</gene>
<evidence type="ECO:0000256" key="2">
    <source>
        <dbReference type="ARBA" id="ARBA00023125"/>
    </source>
</evidence>
<dbReference type="InterPro" id="IPR000119">
    <property type="entry name" value="Hist_DNA-bd"/>
</dbReference>
<dbReference type="PANTHER" id="PTHR33175">
    <property type="entry name" value="DNA-BINDING PROTEIN HU"/>
    <property type="match status" value="1"/>
</dbReference>
<keyword evidence="4" id="KW-0436">Ligase</keyword>
<organism evidence="4 5">
    <name type="scientific">Haloplasma contractile SSD-17B</name>
    <dbReference type="NCBI Taxonomy" id="1033810"/>
    <lineage>
        <taxon>Bacteria</taxon>
        <taxon>Bacillati</taxon>
        <taxon>Mycoplasmatota</taxon>
        <taxon>Mollicutes</taxon>
        <taxon>Haloplasmatales</taxon>
        <taxon>Haloplasmataceae</taxon>
        <taxon>Haloplasma</taxon>
    </lineage>
</organism>
<keyword evidence="1" id="KW-0226">DNA condensation</keyword>
<dbReference type="SUPFAM" id="SSF47729">
    <property type="entry name" value="IHF-like DNA-binding proteins"/>
    <property type="match status" value="1"/>
</dbReference>
<evidence type="ECO:0000313" key="5">
    <source>
        <dbReference type="Proteomes" id="UP000005707"/>
    </source>
</evidence>